<dbReference type="CDD" id="cd11761">
    <property type="entry name" value="SH3_FCHSD_1"/>
    <property type="match status" value="1"/>
</dbReference>
<evidence type="ECO:0000313" key="33">
    <source>
        <dbReference type="Proteomes" id="UP000327493"/>
    </source>
</evidence>
<feature type="region of interest" description="Disordered" evidence="29">
    <location>
        <begin position="302"/>
        <end position="321"/>
    </location>
</feature>
<evidence type="ECO:0000256" key="7">
    <source>
        <dbReference type="ARBA" id="ARBA00022448"/>
    </source>
</evidence>
<dbReference type="GO" id="GO:0070161">
    <property type="term" value="C:anchoring junction"/>
    <property type="evidence" value="ECO:0007669"/>
    <property type="project" value="UniProtKB-SubCell"/>
</dbReference>
<evidence type="ECO:0000256" key="4">
    <source>
        <dbReference type="ARBA" id="ARBA00004600"/>
    </source>
</evidence>
<dbReference type="InterPro" id="IPR057588">
    <property type="entry name" value="NWD1/2-like_WH"/>
</dbReference>
<comment type="subcellular location">
    <subcellularLocation>
        <location evidence="1">Cell junction</location>
    </subcellularLocation>
    <subcellularLocation>
        <location evidence="2">Cell membrane</location>
        <topology evidence="2">Peripheral membrane protein</topology>
        <orientation evidence="2">Cytoplasmic side</orientation>
    </subcellularLocation>
    <subcellularLocation>
        <location evidence="5">Cell projection</location>
        <location evidence="5">Stereocilium</location>
    </subcellularLocation>
    <subcellularLocation>
        <location evidence="3">Cytoplasm</location>
    </subcellularLocation>
    <subcellularLocation>
        <location evidence="4">Membrane</location>
        <location evidence="4">Clathrin-coated pit</location>
    </subcellularLocation>
</comment>
<dbReference type="Gene3D" id="2.130.10.10">
    <property type="entry name" value="YVTN repeat-like/Quinoprotein amine dehydrogenase"/>
    <property type="match status" value="2"/>
</dbReference>
<evidence type="ECO:0000256" key="9">
    <source>
        <dbReference type="ARBA" id="ARBA00022490"/>
    </source>
</evidence>
<dbReference type="GO" id="GO:0032420">
    <property type="term" value="C:stereocilium"/>
    <property type="evidence" value="ECO:0007669"/>
    <property type="project" value="UniProtKB-SubCell"/>
</dbReference>
<evidence type="ECO:0000256" key="25">
    <source>
        <dbReference type="ARBA" id="ARBA00079631"/>
    </source>
</evidence>
<dbReference type="InterPro" id="IPR001452">
    <property type="entry name" value="SH3_domain"/>
</dbReference>
<evidence type="ECO:0000256" key="10">
    <source>
        <dbReference type="ARBA" id="ARBA00022553"/>
    </source>
</evidence>
<keyword evidence="13" id="KW-0677">Repeat</keyword>
<dbReference type="GO" id="GO:0006897">
    <property type="term" value="P:endocytosis"/>
    <property type="evidence" value="ECO:0007669"/>
    <property type="project" value="UniProtKB-KW"/>
</dbReference>
<keyword evidence="12" id="KW-0254">Endocytosis</keyword>
<dbReference type="SUPFAM" id="SSF50044">
    <property type="entry name" value="SH3-domain"/>
    <property type="match status" value="2"/>
</dbReference>
<dbReference type="SUPFAM" id="SSF103657">
    <property type="entry name" value="BAR/IMD domain-like"/>
    <property type="match status" value="1"/>
</dbReference>
<dbReference type="GO" id="GO:0008289">
    <property type="term" value="F:lipid binding"/>
    <property type="evidence" value="ECO:0007669"/>
    <property type="project" value="UniProtKB-KW"/>
</dbReference>
<evidence type="ECO:0000256" key="26">
    <source>
        <dbReference type="PROSITE-ProRule" id="PRU00192"/>
    </source>
</evidence>
<gene>
    <name evidence="32" type="ORF">FQN60_005044</name>
</gene>
<dbReference type="InterPro" id="IPR035556">
    <property type="entry name" value="FCHSD2_SH3_2"/>
</dbReference>
<evidence type="ECO:0000256" key="2">
    <source>
        <dbReference type="ARBA" id="ARBA00004413"/>
    </source>
</evidence>
<dbReference type="Pfam" id="PF00018">
    <property type="entry name" value="SH3_1"/>
    <property type="match status" value="1"/>
</dbReference>
<evidence type="ECO:0000256" key="8">
    <source>
        <dbReference type="ARBA" id="ARBA00022475"/>
    </source>
</evidence>
<keyword evidence="16 27" id="KW-0175">Coiled coil</keyword>
<name>A0A5J5DLV0_9PERO</name>
<evidence type="ECO:0000259" key="30">
    <source>
        <dbReference type="PROSITE" id="PS50002"/>
    </source>
</evidence>
<dbReference type="InterPro" id="IPR001680">
    <property type="entry name" value="WD40_rpt"/>
</dbReference>
<dbReference type="PANTHER" id="PTHR15735">
    <property type="entry name" value="FCH AND DOUBLE SH3 DOMAINS PROTEIN"/>
    <property type="match status" value="1"/>
</dbReference>
<dbReference type="FunFam" id="2.30.30.40:FF:000060">
    <property type="entry name" value="FCH and double SH3 domains protein 2"/>
    <property type="match status" value="1"/>
</dbReference>
<evidence type="ECO:0000256" key="23">
    <source>
        <dbReference type="ARBA" id="ARBA00070544"/>
    </source>
</evidence>
<keyword evidence="19" id="KW-0168">Coated pit</keyword>
<dbReference type="SUPFAM" id="SSF50978">
    <property type="entry name" value="WD40 repeat-like"/>
    <property type="match status" value="1"/>
</dbReference>
<dbReference type="PROSITE" id="PS51741">
    <property type="entry name" value="F_BAR"/>
    <property type="match status" value="1"/>
</dbReference>
<evidence type="ECO:0000256" key="19">
    <source>
        <dbReference type="ARBA" id="ARBA00023176"/>
    </source>
</evidence>
<dbReference type="GO" id="GO:0015031">
    <property type="term" value="P:protein transport"/>
    <property type="evidence" value="ECO:0007669"/>
    <property type="project" value="UniProtKB-KW"/>
</dbReference>
<keyword evidence="18" id="KW-0472">Membrane</keyword>
<dbReference type="Gene3D" id="1.20.1270.60">
    <property type="entry name" value="Arfaptin homology (AH) domain/BAR domain"/>
    <property type="match status" value="1"/>
</dbReference>
<dbReference type="InterPro" id="IPR027267">
    <property type="entry name" value="AH/BAR_dom_sf"/>
</dbReference>
<evidence type="ECO:0000256" key="20">
    <source>
        <dbReference type="ARBA" id="ARBA00023273"/>
    </source>
</evidence>
<evidence type="ECO:0000256" key="27">
    <source>
        <dbReference type="PROSITE-ProRule" id="PRU01077"/>
    </source>
</evidence>
<evidence type="ECO:0000256" key="14">
    <source>
        <dbReference type="ARBA" id="ARBA00022927"/>
    </source>
</evidence>
<dbReference type="GO" id="GO:0031594">
    <property type="term" value="C:neuromuscular junction"/>
    <property type="evidence" value="ECO:0007669"/>
    <property type="project" value="TreeGrafter"/>
</dbReference>
<dbReference type="InterPro" id="IPR001060">
    <property type="entry name" value="FCH_dom"/>
</dbReference>
<dbReference type="FunFam" id="1.20.1270.60:FF:000026">
    <property type="entry name" value="FCH and double SH3 domains protein 2"/>
    <property type="match status" value="1"/>
</dbReference>
<feature type="compositionally biased region" description="Polar residues" evidence="29">
    <location>
        <begin position="302"/>
        <end position="311"/>
    </location>
</feature>
<evidence type="ECO:0000256" key="13">
    <source>
        <dbReference type="ARBA" id="ARBA00022737"/>
    </source>
</evidence>
<keyword evidence="10" id="KW-0597">Phosphoprotein</keyword>
<keyword evidence="20" id="KW-0966">Cell projection</keyword>
<feature type="coiled-coil region" evidence="28">
    <location>
        <begin position="114"/>
        <end position="168"/>
    </location>
</feature>
<comment type="caution">
    <text evidence="32">The sequence shown here is derived from an EMBL/GenBank/DDBJ whole genome shotgun (WGS) entry which is preliminary data.</text>
</comment>
<reference evidence="32 33" key="1">
    <citation type="submission" date="2019-08" db="EMBL/GenBank/DDBJ databases">
        <title>A chromosome-level genome assembly, high-density linkage maps, and genome scans reveal the genomic architecture of hybrid incompatibilities underlying speciation via character displacement in darters (Percidae: Etheostominae).</title>
        <authorList>
            <person name="Moran R.L."/>
            <person name="Catchen J.M."/>
            <person name="Fuller R.C."/>
        </authorList>
    </citation>
    <scope>NUCLEOTIDE SEQUENCE [LARGE SCALE GENOMIC DNA]</scope>
    <source>
        <strain evidence="32">EspeVRDwgs_2016</strain>
        <tissue evidence="32">Muscle</tissue>
    </source>
</reference>
<protein>
    <recommendedName>
        <fullName evidence="23">F-BAR and double SH3 domains protein 2</fullName>
    </recommendedName>
    <alternativeName>
        <fullName evidence="24">Protein nervous wreck 1</fullName>
    </alternativeName>
    <alternativeName>
        <fullName evidence="25">SH3 multiple domains protein 3</fullName>
    </alternativeName>
</protein>
<dbReference type="InterPro" id="IPR036322">
    <property type="entry name" value="WD40_repeat_dom_sf"/>
</dbReference>
<evidence type="ECO:0000256" key="5">
    <source>
        <dbReference type="ARBA" id="ARBA00004645"/>
    </source>
</evidence>
<dbReference type="FunFam" id="2.30.30.40:FF:000033">
    <property type="entry name" value="FCH and double SH3 domains protein 2"/>
    <property type="match status" value="1"/>
</dbReference>
<dbReference type="GO" id="GO:0005886">
    <property type="term" value="C:plasma membrane"/>
    <property type="evidence" value="ECO:0007669"/>
    <property type="project" value="UniProtKB-SubCell"/>
</dbReference>
<evidence type="ECO:0000256" key="29">
    <source>
        <dbReference type="SAM" id="MobiDB-lite"/>
    </source>
</evidence>
<dbReference type="GO" id="GO:0051495">
    <property type="term" value="P:positive regulation of cytoskeleton organization"/>
    <property type="evidence" value="ECO:0007669"/>
    <property type="project" value="UniProtKB-ARBA"/>
</dbReference>
<dbReference type="Pfam" id="PF00611">
    <property type="entry name" value="FCH"/>
    <property type="match status" value="1"/>
</dbReference>
<dbReference type="GO" id="GO:0055037">
    <property type="term" value="C:recycling endosome"/>
    <property type="evidence" value="ECO:0007669"/>
    <property type="project" value="TreeGrafter"/>
</dbReference>
<dbReference type="InterPro" id="IPR036028">
    <property type="entry name" value="SH3-like_dom_sf"/>
</dbReference>
<evidence type="ECO:0000259" key="31">
    <source>
        <dbReference type="PROSITE" id="PS51741"/>
    </source>
</evidence>
<dbReference type="SMART" id="SM00326">
    <property type="entry name" value="SH3"/>
    <property type="match status" value="2"/>
</dbReference>
<feature type="domain" description="SH3" evidence="30">
    <location>
        <begin position="467"/>
        <end position="528"/>
    </location>
</feature>
<dbReference type="InterPro" id="IPR035460">
    <property type="entry name" value="FCHSD_SH3_1"/>
</dbReference>
<comment type="subunit">
    <text evidence="22">Homodimer. Interacts (via SH3 domain 2) with ITSN1 (via SH3 domain 4). Recruited to clathrin-coated pits during a mid-to-late stage of assembly via interaction with ITSN1. Interacts (via SH3 domain 1) with WASL. Interacts with WAS. Interacts with CASK and MAGI1. CASK inhibits interaction with MAGI1.</text>
</comment>
<evidence type="ECO:0000256" key="3">
    <source>
        <dbReference type="ARBA" id="ARBA00004496"/>
    </source>
</evidence>
<evidence type="ECO:0000256" key="21">
    <source>
        <dbReference type="ARBA" id="ARBA00056238"/>
    </source>
</evidence>
<dbReference type="GO" id="GO:0005905">
    <property type="term" value="C:clathrin-coated pit"/>
    <property type="evidence" value="ECO:0007669"/>
    <property type="project" value="UniProtKB-SubCell"/>
</dbReference>
<proteinExistence type="predicted"/>
<dbReference type="SMART" id="SM00320">
    <property type="entry name" value="WD40"/>
    <property type="match status" value="5"/>
</dbReference>
<dbReference type="GO" id="GO:0007274">
    <property type="term" value="P:neuromuscular synaptic transmission"/>
    <property type="evidence" value="ECO:0007669"/>
    <property type="project" value="TreeGrafter"/>
</dbReference>
<evidence type="ECO:0000256" key="18">
    <source>
        <dbReference type="ARBA" id="ARBA00023136"/>
    </source>
</evidence>
<keyword evidence="11" id="KW-0853">WD repeat</keyword>
<evidence type="ECO:0000313" key="32">
    <source>
        <dbReference type="EMBL" id="KAA8594210.1"/>
    </source>
</evidence>
<keyword evidence="17" id="KW-0446">Lipid-binding</keyword>
<evidence type="ECO:0000256" key="28">
    <source>
        <dbReference type="SAM" id="Coils"/>
    </source>
</evidence>
<evidence type="ECO:0000256" key="24">
    <source>
        <dbReference type="ARBA" id="ARBA00079454"/>
    </source>
</evidence>
<evidence type="ECO:0000256" key="11">
    <source>
        <dbReference type="ARBA" id="ARBA00022574"/>
    </source>
</evidence>
<dbReference type="InterPro" id="IPR015943">
    <property type="entry name" value="WD40/YVTN_repeat-like_dom_sf"/>
</dbReference>
<keyword evidence="9" id="KW-0963">Cytoplasm</keyword>
<evidence type="ECO:0000256" key="15">
    <source>
        <dbReference type="ARBA" id="ARBA00022949"/>
    </source>
</evidence>
<dbReference type="SUPFAM" id="SSF82171">
    <property type="entry name" value="DPP6 N-terminal domain-like"/>
    <property type="match status" value="1"/>
</dbReference>
<comment type="function">
    <text evidence="21">Adapter protein that plays a role in endocytosis via clathrin-coated pits. Contributes to the internalization of cell surface receptors, such as integrin ITGB1 and transferrin receptor. Promotes endocytosis of EGFR in cancer cells, and thereby contributes to the down-regulation of EGFR signaling. Recruited to clathrin-coated pits during a mid-to-late stage of assembly, where it is required for normal progress from U-shaped intermediate stage pits to terminal, omega-shaped pits. Binds to membranes enriched in phosphatidylinositol 3,4-bisphosphate or phosphatidylinositol 3,4,5-trisphosphate. When bound to membranes, promotes actin polymerization via its interaction with WAS and/or WASL which leads to the activation of the Arp2/3 complex. Does not promote actin polymerisation in the absence of membranes.</text>
</comment>
<evidence type="ECO:0000256" key="12">
    <source>
        <dbReference type="ARBA" id="ARBA00022583"/>
    </source>
</evidence>
<dbReference type="Pfam" id="PF25469">
    <property type="entry name" value="WHD_NWD1"/>
    <property type="match status" value="1"/>
</dbReference>
<feature type="domain" description="F-BAR" evidence="31">
    <location>
        <begin position="1"/>
        <end position="251"/>
    </location>
</feature>
<dbReference type="CDD" id="cd11894">
    <property type="entry name" value="SH3_FCHSD2_2"/>
    <property type="match status" value="1"/>
</dbReference>
<dbReference type="PANTHER" id="PTHR15735:SF11">
    <property type="entry name" value="F-BAR AND DOUBLE SH3 DOMAINS PROTEIN 2"/>
    <property type="match status" value="1"/>
</dbReference>
<feature type="domain" description="SH3" evidence="30">
    <location>
        <begin position="565"/>
        <end position="627"/>
    </location>
</feature>
<dbReference type="Pfam" id="PF14604">
    <property type="entry name" value="SH3_9"/>
    <property type="match status" value="1"/>
</dbReference>
<organism evidence="32 33">
    <name type="scientific">Etheostoma spectabile</name>
    <name type="common">orangethroat darter</name>
    <dbReference type="NCBI Taxonomy" id="54343"/>
    <lineage>
        <taxon>Eukaryota</taxon>
        <taxon>Metazoa</taxon>
        <taxon>Chordata</taxon>
        <taxon>Craniata</taxon>
        <taxon>Vertebrata</taxon>
        <taxon>Euteleostomi</taxon>
        <taxon>Actinopterygii</taxon>
        <taxon>Neopterygii</taxon>
        <taxon>Teleostei</taxon>
        <taxon>Neoteleostei</taxon>
        <taxon>Acanthomorphata</taxon>
        <taxon>Eupercaria</taxon>
        <taxon>Perciformes</taxon>
        <taxon>Percoidei</taxon>
        <taxon>Percidae</taxon>
        <taxon>Etheostomatinae</taxon>
        <taxon>Etheostoma</taxon>
    </lineage>
</organism>
<evidence type="ECO:0000256" key="17">
    <source>
        <dbReference type="ARBA" id="ARBA00023121"/>
    </source>
</evidence>
<accession>A0A5J5DLV0</accession>
<dbReference type="GO" id="GO:1902905">
    <property type="term" value="P:positive regulation of supramolecular fiber organization"/>
    <property type="evidence" value="ECO:0007669"/>
    <property type="project" value="UniProtKB-ARBA"/>
</dbReference>
<feature type="compositionally biased region" description="Low complexity" evidence="29">
    <location>
        <begin position="660"/>
        <end position="670"/>
    </location>
</feature>
<sequence length="2273" mass="255689">MTRLHFKHQTEYDLLEDMRTYSLKKGQLERDYAQALQKLASQYLKRDWLGINPDDQRTDYRNVYSVWRAYLEGTMQVSQSRLNVCDNYKSQVSEPAKTVRLYKEQQLKKTIDQLSGIQAELQESVKELAKAKKKYYDCEQVAHAVREKADIEANLQKASVKLKAKRSDCNSKATQARNDYLLTLAAANAHHDRYYHTDLPHCIQALDGRIYEHVKDYLVELSHTELEASQATHNTFQFLLDKSTRIIQEYNQQLFMQENPVFHKPHDFQFQPSECDMTLSSVQQLVDIEPSPVSAMRMTLAQSRQLESETGTTEEHSLNKEARKWATRVAREHKNIIHYKRRLEECENHGLPPTEQGRLDLELKIEDTKEYIRKAEASITLSKTIKLKAEARLDLLRQVGVAVDTWLKSAMNQVMEELENERWANYTSHDPSLSGTVDLEREEGEECEENMEVFDDSSSSPSGTLRNYPLTCKVLYSYKASQPDELTIDEQEMLEVIEDGDMEDWVKARNKTGHVGYVPEKYLQFPTSNSLLSMLQSLATLDARSHTSSNSTEPEFHSGCINGDTNMMYVRALYDYDGQADEELSFSEGAVIRLLSRDTQTDDGFWEGELNGRVGVFPSVLVEDLTENGETSGGGLGDIQISPSLKLPCSLPPLPLYEQPPISTFTSPETSTPPPLPRSPSTALNGEHKPLPPASSHKGPLPTHNQSSGKSPVRAAPPPPKQHPRRPQEKSDKTEEVEITLQFAMRSRGKHMGWSPLKSTCVKLYLCSNPEDSVVERRALRENVFPKLIEHCRHTLGLEVRALIGHQYGTASLPSQVEVSEYQLLLQESQRAGVSTQELERVYQRDENTIPPSYMLRPSHTCCPQAEVKDEEEIRMKAKKEELRKTLQTAAATSDLGTTHTDGQLLSELCDNFLPGLISSSQLLVYTTATECDRRLGYTTARRQGYAESLCQQVYTDLVGLIDSWSILAHDEGPQLADALARERAEQEELCDVLSRLYDIIRPEEKQVRNYVEQSEQQRPLVIKSWLPDRDPVVITYFCNLSTDPSPRHLLSSLCSQIGGRYHRDCSSEQNFRELDDPSCSPASNFCLSKLKERLSSLLSFMPSPERPLVLFLDGLDHIGNNFGLHIMESLPSLLPPSVKLILTVSSKRTQVLQDINPQSGPPQCVSEGREKESGYMCVQLGLVDRKQCVKMLASLLRNSGRRVTSGQQALVNRALTSCCLTLYARLLHLHISLWHSDHLEQKHGSSIVARAVSYLTLSRTGLTETELADLLSSDQKVLTEYIRQVESPPSNITVPQIDVERLLLDLRRLLIRRKVAGSHVLFWVSRHFKLVVARRYLGTHEVRREINSAMADYFSGGLSGEVAKPLLVKQKFAPNKDTAQMEIYIDRQPSSQPFVFASSFNDVGRVNLRKVLELPHHLQGSNKWEELEHGLLMSLRFHQAMVQAGLLEDLITKLEGEEWSSHFHLSRERAVLASILTSYTCLLQSSPLQLPLVMEMSLLPYLEVFPALKGYAKEIRQETRKRGSGLEVALCPAPSSVPSLQCLKCVAKTRGVSVREAAGTECGIVAEIMDDGMAWIWKGSGCDVVKLSLICEQKELKFAGVKSSCQFMLLSTQCNKIFLWDVTSPEMFLQVKDPLKIELSQKTLNKVDGFVANQKLLFLWWKDENFVSVFDVSSEILTHFQCQSCVTCLVCSSNGFYMYCGQMDGTVSIFDTNTSSLLATCSNSNHNVITSVILCEEKGEMACVDRTGSVTLWDVAAKVNSQRLVKERVTGENSNNILNVDYSHEIDTLLVCQSHQVALWDMCDWELWDQFLAPQGRAFTQAVLSKDGHFFLALLDTCPLVLVWKVGTGDCVLSLEINKQQPHKLLKLASDIVCVADDGCLTVWDSGMIDAAGSAPKMGFGVTEVVVERTGFYTSDGSETVWRWRSETGLPHANFLHDGPVEKLRLSPDNIHLVTLSAGEIYVWQTETGQNILRMRGSRASEVLITPNSNCGVSISERGMSRVWKLAQGGIVCSIHPYLSDAQVSPESTFLIGRRHGDLLAASLWSGLISKRFSCAESSEHVVAFRTLSEHPDFVVVMAASGAVYTWKLAEETLCRHFQLPYRFQCQPQDFQMSSDGSYALLSTDNEAVHLLDLSQVRLCSFKAEGPVIKACLDQTGHYAAFISCPTTTLEKNCACYLHTRPVLRVLRLADGERIGSVCLTKNPLTLVMCEQQCVFVGFDDGSVGVYSILDDTINGEELVRCRKKLNGQMKRCPFDRAFTWLPLATPNITWP</sequence>
<evidence type="ECO:0000256" key="16">
    <source>
        <dbReference type="ARBA" id="ARBA00023054"/>
    </source>
</evidence>
<dbReference type="EMBL" id="VOFY01000003">
    <property type="protein sequence ID" value="KAA8594210.1"/>
    <property type="molecule type" value="Genomic_DNA"/>
</dbReference>
<keyword evidence="33" id="KW-1185">Reference proteome</keyword>
<evidence type="ECO:0000256" key="1">
    <source>
        <dbReference type="ARBA" id="ARBA00004282"/>
    </source>
</evidence>
<keyword evidence="7" id="KW-0813">Transport</keyword>
<keyword evidence="6 26" id="KW-0728">SH3 domain</keyword>
<dbReference type="GO" id="GO:0030833">
    <property type="term" value="P:regulation of actin filament polymerization"/>
    <property type="evidence" value="ECO:0007669"/>
    <property type="project" value="TreeGrafter"/>
</dbReference>
<feature type="compositionally biased region" description="Basic and acidic residues" evidence="29">
    <location>
        <begin position="726"/>
        <end position="736"/>
    </location>
</feature>
<keyword evidence="8" id="KW-1003">Cell membrane</keyword>
<dbReference type="InterPro" id="IPR031160">
    <property type="entry name" value="F_BAR_dom"/>
</dbReference>
<evidence type="ECO:0000256" key="22">
    <source>
        <dbReference type="ARBA" id="ARBA00064013"/>
    </source>
</evidence>
<dbReference type="Gene3D" id="2.30.30.40">
    <property type="entry name" value="SH3 Domains"/>
    <property type="match status" value="2"/>
</dbReference>
<keyword evidence="15" id="KW-0965">Cell junction</keyword>
<dbReference type="Proteomes" id="UP000327493">
    <property type="component" value="Chromosome 3"/>
</dbReference>
<dbReference type="PROSITE" id="PS50002">
    <property type="entry name" value="SH3"/>
    <property type="match status" value="2"/>
</dbReference>
<keyword evidence="14" id="KW-0653">Protein transport</keyword>
<evidence type="ECO:0000256" key="6">
    <source>
        <dbReference type="ARBA" id="ARBA00022443"/>
    </source>
</evidence>
<feature type="region of interest" description="Disordered" evidence="29">
    <location>
        <begin position="658"/>
        <end position="736"/>
    </location>
</feature>